<keyword evidence="2" id="KW-1185">Reference proteome</keyword>
<protein>
    <submittedName>
        <fullName evidence="1">Uncharacterized protein</fullName>
    </submittedName>
</protein>
<proteinExistence type="predicted"/>
<dbReference type="EMBL" id="JBFXLR010000020">
    <property type="protein sequence ID" value="KAL2850525.1"/>
    <property type="molecule type" value="Genomic_DNA"/>
</dbReference>
<name>A0ABR4KE42_9EURO</name>
<feature type="non-terminal residue" evidence="1">
    <location>
        <position position="55"/>
    </location>
</feature>
<evidence type="ECO:0000313" key="1">
    <source>
        <dbReference type="EMBL" id="KAL2850525.1"/>
    </source>
</evidence>
<dbReference type="GeneID" id="98155284"/>
<dbReference type="Proteomes" id="UP001610444">
    <property type="component" value="Unassembled WGS sequence"/>
</dbReference>
<comment type="caution">
    <text evidence="1">The sequence shown here is derived from an EMBL/GenBank/DDBJ whole genome shotgun (WGS) entry which is preliminary data.</text>
</comment>
<evidence type="ECO:0000313" key="2">
    <source>
        <dbReference type="Proteomes" id="UP001610444"/>
    </source>
</evidence>
<sequence>MYSRRYCRWAQLIKWEHQPEGQFLITSASLQTIRTTFPLLHCPIWPTYTSKVTCM</sequence>
<accession>A0ABR4KE42</accession>
<gene>
    <name evidence="1" type="ORF">BJX68DRAFT_237051</name>
</gene>
<reference evidence="1 2" key="1">
    <citation type="submission" date="2024-07" db="EMBL/GenBank/DDBJ databases">
        <title>Section-level genome sequencing and comparative genomics of Aspergillus sections Usti and Cavernicolus.</title>
        <authorList>
            <consortium name="Lawrence Berkeley National Laboratory"/>
            <person name="Nybo J.L."/>
            <person name="Vesth T.C."/>
            <person name="Theobald S."/>
            <person name="Frisvad J.C."/>
            <person name="Larsen T.O."/>
            <person name="Kjaerboelling I."/>
            <person name="Rothschild-Mancinelli K."/>
            <person name="Lyhne E.K."/>
            <person name="Kogle M.E."/>
            <person name="Barry K."/>
            <person name="Clum A."/>
            <person name="Na H."/>
            <person name="Ledsgaard L."/>
            <person name="Lin J."/>
            <person name="Lipzen A."/>
            <person name="Kuo A."/>
            <person name="Riley R."/>
            <person name="Mondo S."/>
            <person name="LaButti K."/>
            <person name="Haridas S."/>
            <person name="Pangalinan J."/>
            <person name="Salamov A.A."/>
            <person name="Simmons B.A."/>
            <person name="Magnuson J.K."/>
            <person name="Chen J."/>
            <person name="Drula E."/>
            <person name="Henrissat B."/>
            <person name="Wiebenga A."/>
            <person name="Lubbers R.J."/>
            <person name="Gomes A.C."/>
            <person name="Macurrencykelacurrency M.R."/>
            <person name="Stajich J."/>
            <person name="Grigoriev I.V."/>
            <person name="Mortensen U.H."/>
            <person name="De vries R.P."/>
            <person name="Baker S.E."/>
            <person name="Andersen M.R."/>
        </authorList>
    </citation>
    <scope>NUCLEOTIDE SEQUENCE [LARGE SCALE GENOMIC DNA]</scope>
    <source>
        <strain evidence="1 2">CBS 756.74</strain>
    </source>
</reference>
<dbReference type="RefSeq" id="XP_070899394.1">
    <property type="nucleotide sequence ID" value="XM_071040120.1"/>
</dbReference>
<organism evidence="1 2">
    <name type="scientific">Aspergillus pseudodeflectus</name>
    <dbReference type="NCBI Taxonomy" id="176178"/>
    <lineage>
        <taxon>Eukaryota</taxon>
        <taxon>Fungi</taxon>
        <taxon>Dikarya</taxon>
        <taxon>Ascomycota</taxon>
        <taxon>Pezizomycotina</taxon>
        <taxon>Eurotiomycetes</taxon>
        <taxon>Eurotiomycetidae</taxon>
        <taxon>Eurotiales</taxon>
        <taxon>Aspergillaceae</taxon>
        <taxon>Aspergillus</taxon>
        <taxon>Aspergillus subgen. Nidulantes</taxon>
    </lineage>
</organism>